<organism evidence="1 2">
    <name type="scientific">Pseudoxanthomonas mexicana</name>
    <dbReference type="NCBI Taxonomy" id="128785"/>
    <lineage>
        <taxon>Bacteria</taxon>
        <taxon>Pseudomonadati</taxon>
        <taxon>Pseudomonadota</taxon>
        <taxon>Gammaproteobacteria</taxon>
        <taxon>Lysobacterales</taxon>
        <taxon>Lysobacteraceae</taxon>
        <taxon>Pseudoxanthomonas</taxon>
    </lineage>
</organism>
<reference evidence="1 2" key="1">
    <citation type="submission" date="2020-08" db="EMBL/GenBank/DDBJ databases">
        <title>Streptomycin Non-resistant strain, P. mexicana.</title>
        <authorList>
            <person name="Ganesh-Kumar S."/>
            <person name="Zhe T."/>
            <person name="Yu Z."/>
            <person name="Min Y."/>
        </authorList>
    </citation>
    <scope>NUCLEOTIDE SEQUENCE [LARGE SCALE GENOMIC DNA]</scope>
    <source>
        <strain evidence="1 2">GTZY2</strain>
    </source>
</reference>
<keyword evidence="1" id="KW-0808">Transferase</keyword>
<dbReference type="Pfam" id="PF01063">
    <property type="entry name" value="Aminotran_4"/>
    <property type="match status" value="1"/>
</dbReference>
<dbReference type="Gene3D" id="3.30.470.10">
    <property type="match status" value="1"/>
</dbReference>
<sequence length="266" mass="28484">MTPAFLNGKPAPADALRALALSNYGHFTSMQVRNGAVQGRELHVKRLEDATQGLFGTSLDGASALQQAAHALASAGLRDASVRVTVFSTQFDYRDPARAVAPDVLITLSPPSSAEKPALRVKTYPFVRPLPQFKHVGTFPLFHYRRQALADGFDDALFVDPTGQVVEGSIWNLGLWDGDAITWPEGPALRGTAECLLQAALTRAGVPQRSTPVLRHDLGRFRAAFACNASGLQPVVGVDDVAWGVDTALMARLAGVFEAVSWEPLA</sequence>
<protein>
    <submittedName>
        <fullName evidence="1">Aminotransferase class IV family protein</fullName>
    </submittedName>
</protein>
<dbReference type="AlphaFoldDB" id="A0A7G9TBL3"/>
<name>A0A7G9TBL3_PSEMX</name>
<dbReference type="InterPro" id="IPR043132">
    <property type="entry name" value="BCAT-like_C"/>
</dbReference>
<dbReference type="Proteomes" id="UP000515838">
    <property type="component" value="Chromosome"/>
</dbReference>
<dbReference type="InterPro" id="IPR036038">
    <property type="entry name" value="Aminotransferase-like"/>
</dbReference>
<evidence type="ECO:0000313" key="2">
    <source>
        <dbReference type="Proteomes" id="UP000515838"/>
    </source>
</evidence>
<dbReference type="Gene3D" id="3.20.10.10">
    <property type="entry name" value="D-amino Acid Aminotransferase, subunit A, domain 2"/>
    <property type="match status" value="1"/>
</dbReference>
<dbReference type="SUPFAM" id="SSF56752">
    <property type="entry name" value="D-aminoacid aminotransferase-like PLP-dependent enzymes"/>
    <property type="match status" value="1"/>
</dbReference>
<dbReference type="NCBIfam" id="NF006734">
    <property type="entry name" value="PRK09266.1"/>
    <property type="match status" value="1"/>
</dbReference>
<evidence type="ECO:0000313" key="1">
    <source>
        <dbReference type="EMBL" id="QNN77488.1"/>
    </source>
</evidence>
<dbReference type="EMBL" id="CP060731">
    <property type="protein sequence ID" value="QNN77488.1"/>
    <property type="molecule type" value="Genomic_DNA"/>
</dbReference>
<dbReference type="InterPro" id="IPR043131">
    <property type="entry name" value="BCAT-like_N"/>
</dbReference>
<dbReference type="GO" id="GO:0008483">
    <property type="term" value="F:transaminase activity"/>
    <property type="evidence" value="ECO:0007669"/>
    <property type="project" value="UniProtKB-KW"/>
</dbReference>
<accession>A0A7G9TBL3</accession>
<dbReference type="InterPro" id="IPR001544">
    <property type="entry name" value="Aminotrans_IV"/>
</dbReference>
<keyword evidence="1" id="KW-0032">Aminotransferase</keyword>
<proteinExistence type="predicted"/>
<dbReference type="RefSeq" id="WP_187573070.1">
    <property type="nucleotide sequence ID" value="NZ_CP060731.1"/>
</dbReference>
<gene>
    <name evidence="1" type="ORF">IAE60_16505</name>
</gene>
<dbReference type="GeneID" id="81472590"/>